<dbReference type="EMBL" id="JASZYV010000003">
    <property type="protein sequence ID" value="MDM0045873.1"/>
    <property type="molecule type" value="Genomic_DNA"/>
</dbReference>
<evidence type="ECO:0000313" key="5">
    <source>
        <dbReference type="Proteomes" id="UP001174908"/>
    </source>
</evidence>
<dbReference type="InterPro" id="IPR029039">
    <property type="entry name" value="Flavoprotein-like_sf"/>
</dbReference>
<dbReference type="Gene3D" id="3.40.50.360">
    <property type="match status" value="1"/>
</dbReference>
<proteinExistence type="predicted"/>
<organism evidence="4 5">
    <name type="scientific">Variovorax dokdonensis</name>
    <dbReference type="NCBI Taxonomy" id="344883"/>
    <lineage>
        <taxon>Bacteria</taxon>
        <taxon>Pseudomonadati</taxon>
        <taxon>Pseudomonadota</taxon>
        <taxon>Betaproteobacteria</taxon>
        <taxon>Burkholderiales</taxon>
        <taxon>Comamonadaceae</taxon>
        <taxon>Variovorax</taxon>
    </lineage>
</organism>
<dbReference type="SUPFAM" id="SSF52218">
    <property type="entry name" value="Flavoproteins"/>
    <property type="match status" value="1"/>
</dbReference>
<dbReference type="InterPro" id="IPR008254">
    <property type="entry name" value="Flavodoxin/NO_synth"/>
</dbReference>
<evidence type="ECO:0000259" key="3">
    <source>
        <dbReference type="Pfam" id="PF12682"/>
    </source>
</evidence>
<name>A0ABT7ND65_9BURK</name>
<keyword evidence="1" id="KW-0285">Flavoprotein</keyword>
<dbReference type="RefSeq" id="WP_286660978.1">
    <property type="nucleotide sequence ID" value="NZ_JASZYV010000003.1"/>
</dbReference>
<protein>
    <submittedName>
        <fullName evidence="4">Flavodoxin</fullName>
    </submittedName>
</protein>
<sequence>MNDPTRRLLLSSLAGVAFGRSTLAEAQDAAPSTTDSTVLVACFSRTGNTRVVAGLLRRALRAQEFEIEPATAYPEDYLATVEQARQERDRATQPALRAKVADIDRYDTVLLGFPIWGETAPPIVRSFLAAHDLAGKTLIPFITHGGYGVGNSRDVIARHAPAARLQEGFVMQGEQERQVMERVDHWLRQQPFRR</sequence>
<dbReference type="PANTHER" id="PTHR39201">
    <property type="entry name" value="EXPORTED PROTEIN-RELATED"/>
    <property type="match status" value="1"/>
</dbReference>
<dbReference type="Pfam" id="PF12682">
    <property type="entry name" value="Flavodoxin_4"/>
    <property type="match status" value="1"/>
</dbReference>
<evidence type="ECO:0000256" key="2">
    <source>
        <dbReference type="ARBA" id="ARBA00022643"/>
    </source>
</evidence>
<comment type="caution">
    <text evidence="4">The sequence shown here is derived from an EMBL/GenBank/DDBJ whole genome shotgun (WGS) entry which is preliminary data.</text>
</comment>
<keyword evidence="5" id="KW-1185">Reference proteome</keyword>
<reference evidence="4" key="1">
    <citation type="submission" date="2023-06" db="EMBL/GenBank/DDBJ databases">
        <authorList>
            <person name="Jiang Y."/>
            <person name="Liu Q."/>
        </authorList>
    </citation>
    <scope>NUCLEOTIDE SEQUENCE</scope>
    <source>
        <strain evidence="4">CGMCC 1.12089</strain>
    </source>
</reference>
<gene>
    <name evidence="4" type="ORF">QTH91_15400</name>
</gene>
<accession>A0ABT7ND65</accession>
<keyword evidence="2" id="KW-0288">FMN</keyword>
<evidence type="ECO:0000313" key="4">
    <source>
        <dbReference type="EMBL" id="MDM0045873.1"/>
    </source>
</evidence>
<feature type="domain" description="Flavodoxin-like" evidence="3">
    <location>
        <begin position="38"/>
        <end position="180"/>
    </location>
</feature>
<dbReference type="PANTHER" id="PTHR39201:SF1">
    <property type="entry name" value="FLAVODOXIN-LIKE DOMAIN-CONTAINING PROTEIN"/>
    <property type="match status" value="1"/>
</dbReference>
<dbReference type="Proteomes" id="UP001174908">
    <property type="component" value="Unassembled WGS sequence"/>
</dbReference>
<evidence type="ECO:0000256" key="1">
    <source>
        <dbReference type="ARBA" id="ARBA00022630"/>
    </source>
</evidence>